<reference evidence="2" key="2">
    <citation type="submission" date="2022-01" db="EMBL/GenBank/DDBJ databases">
        <authorList>
            <person name="Yamashiro T."/>
            <person name="Shiraishi A."/>
            <person name="Satake H."/>
            <person name="Nakayama K."/>
        </authorList>
    </citation>
    <scope>NUCLEOTIDE SEQUENCE</scope>
</reference>
<evidence type="ECO:0000256" key="1">
    <source>
        <dbReference type="SAM" id="MobiDB-lite"/>
    </source>
</evidence>
<feature type="compositionally biased region" description="Polar residues" evidence="1">
    <location>
        <begin position="202"/>
        <end position="212"/>
    </location>
</feature>
<feature type="compositionally biased region" description="Low complexity" evidence="1">
    <location>
        <begin position="173"/>
        <end position="188"/>
    </location>
</feature>
<gene>
    <name evidence="2" type="ORF">Tco_1081197</name>
</gene>
<reference evidence="2" key="1">
    <citation type="journal article" date="2022" name="Int. J. Mol. Sci.">
        <title>Draft Genome of Tanacetum Coccineum: Genomic Comparison of Closely Related Tanacetum-Family Plants.</title>
        <authorList>
            <person name="Yamashiro T."/>
            <person name="Shiraishi A."/>
            <person name="Nakayama K."/>
            <person name="Satake H."/>
        </authorList>
    </citation>
    <scope>NUCLEOTIDE SEQUENCE</scope>
</reference>
<evidence type="ECO:0000313" key="2">
    <source>
        <dbReference type="EMBL" id="GJT92352.1"/>
    </source>
</evidence>
<name>A0ABQ5HYH9_9ASTR</name>
<dbReference type="EMBL" id="BQNB010020101">
    <property type="protein sequence ID" value="GJT92352.1"/>
    <property type="molecule type" value="Genomic_DNA"/>
</dbReference>
<accession>A0ABQ5HYH9</accession>
<feature type="region of interest" description="Disordered" evidence="1">
    <location>
        <begin position="202"/>
        <end position="234"/>
    </location>
</feature>
<comment type="caution">
    <text evidence="2">The sequence shown here is derived from an EMBL/GenBank/DDBJ whole genome shotgun (WGS) entry which is preliminary data.</text>
</comment>
<protein>
    <submittedName>
        <fullName evidence="2">Uncharacterized protein</fullName>
    </submittedName>
</protein>
<dbReference type="Proteomes" id="UP001151760">
    <property type="component" value="Unassembled WGS sequence"/>
</dbReference>
<sequence>MAFSVILISSNSSEESVGTSNAQVILFGTIPVTIPSTAPTVDLPIIHDYTPLIPTDTPTISPVVPTIPPIAPTIQYTSPFICTNSFDSDTPDTQPSQNPYEVIVARWRSRPILVGRPYRTQLNGVLKMLTTRKRVGPLPTYRLALRYLKYSKPRIYSHQDHFTSDDSSRDSPSDSLSKTSSDSHSNTSFDFSLRHSSSGYAISDSPCDSSTDVPAGPSRKRCRSPTSSVPIASPVRQALSPVRVDLLPPPKRIRDSNSVTDFEVSSKDGYEPYVPRETGLRVDVEDSYEPYIELDIDLDVQAYIDECFAYADAIRARGTDVRVVVEIVAKEEVESSARGTVEVEVDPRVGPVIDDDVRESVREDIPGHVTADEVVEVTMEN</sequence>
<evidence type="ECO:0000313" key="3">
    <source>
        <dbReference type="Proteomes" id="UP001151760"/>
    </source>
</evidence>
<keyword evidence="3" id="KW-1185">Reference proteome</keyword>
<feature type="compositionally biased region" description="Basic and acidic residues" evidence="1">
    <location>
        <begin position="159"/>
        <end position="172"/>
    </location>
</feature>
<feature type="region of interest" description="Disordered" evidence="1">
    <location>
        <begin position="159"/>
        <end position="188"/>
    </location>
</feature>
<organism evidence="2 3">
    <name type="scientific">Tanacetum coccineum</name>
    <dbReference type="NCBI Taxonomy" id="301880"/>
    <lineage>
        <taxon>Eukaryota</taxon>
        <taxon>Viridiplantae</taxon>
        <taxon>Streptophyta</taxon>
        <taxon>Embryophyta</taxon>
        <taxon>Tracheophyta</taxon>
        <taxon>Spermatophyta</taxon>
        <taxon>Magnoliopsida</taxon>
        <taxon>eudicotyledons</taxon>
        <taxon>Gunneridae</taxon>
        <taxon>Pentapetalae</taxon>
        <taxon>asterids</taxon>
        <taxon>campanulids</taxon>
        <taxon>Asterales</taxon>
        <taxon>Asteraceae</taxon>
        <taxon>Asteroideae</taxon>
        <taxon>Anthemideae</taxon>
        <taxon>Anthemidinae</taxon>
        <taxon>Tanacetum</taxon>
    </lineage>
</organism>
<proteinExistence type="predicted"/>